<feature type="non-terminal residue" evidence="3">
    <location>
        <position position="254"/>
    </location>
</feature>
<dbReference type="EMBL" id="UINC01188014">
    <property type="protein sequence ID" value="SVE01030.1"/>
    <property type="molecule type" value="Genomic_DNA"/>
</dbReference>
<dbReference type="AlphaFoldDB" id="A0A383A0E2"/>
<gene>
    <name evidence="3" type="ORF">METZ01_LOCUS453884</name>
</gene>
<feature type="domain" description="YHYH" evidence="2">
    <location>
        <begin position="22"/>
        <end position="165"/>
    </location>
</feature>
<proteinExistence type="predicted"/>
<name>A0A383A0E2_9ZZZZ</name>
<feature type="non-terminal residue" evidence="3">
    <location>
        <position position="1"/>
    </location>
</feature>
<feature type="region of interest" description="Disordered" evidence="1">
    <location>
        <begin position="204"/>
        <end position="224"/>
    </location>
</feature>
<reference evidence="3" key="1">
    <citation type="submission" date="2018-05" db="EMBL/GenBank/DDBJ databases">
        <authorList>
            <person name="Lanie J.A."/>
            <person name="Ng W.-L."/>
            <person name="Kazmierczak K.M."/>
            <person name="Andrzejewski T.M."/>
            <person name="Davidsen T.M."/>
            <person name="Wayne K.J."/>
            <person name="Tettelin H."/>
            <person name="Glass J.I."/>
            <person name="Rusch D."/>
            <person name="Podicherti R."/>
            <person name="Tsui H.-C.T."/>
            <person name="Winkler M.E."/>
        </authorList>
    </citation>
    <scope>NUCLEOTIDE SEQUENCE</scope>
</reference>
<evidence type="ECO:0000256" key="1">
    <source>
        <dbReference type="SAM" id="MobiDB-lite"/>
    </source>
</evidence>
<evidence type="ECO:0000313" key="3">
    <source>
        <dbReference type="EMBL" id="SVE01030.1"/>
    </source>
</evidence>
<evidence type="ECO:0000259" key="2">
    <source>
        <dbReference type="Pfam" id="PF14240"/>
    </source>
</evidence>
<dbReference type="Pfam" id="PF14240">
    <property type="entry name" value="YHYH"/>
    <property type="match status" value="1"/>
</dbReference>
<dbReference type="InterPro" id="IPR025924">
    <property type="entry name" value="YHYH_dom"/>
</dbReference>
<accession>A0A383A0E2</accession>
<organism evidence="3">
    <name type="scientific">marine metagenome</name>
    <dbReference type="NCBI Taxonomy" id="408172"/>
    <lineage>
        <taxon>unclassified sequences</taxon>
        <taxon>metagenomes</taxon>
        <taxon>ecological metagenomes</taxon>
    </lineage>
</organism>
<sequence>GVNGVPIYGPEEGPGGDAVALHFDYFDEDRQPIELGWCAGHSAGPNGYHYHYDANCIYWEPEMGEDMSDYDLSKIRNDQHSPIVGWAFDGYPIYGMYGYDNDGTTIRAITSSYAIERTQDGGEQGYNGIDDWNYMQGMGDLDECNGRFGPTPEYPDGIYHYVSTPLSGSPTAVTDTNGQTVGMIGFPYFLICYHGVADVAGQDLGGGQGPGPGPGQSNEGYGFMPENIDWKPPTIGLGLAPSVMELIQGLLFFA</sequence>
<protein>
    <recommendedName>
        <fullName evidence="2">YHYH domain-containing protein</fullName>
    </recommendedName>
</protein>